<organism evidence="4 5">
    <name type="scientific">Hibiscus syriacus</name>
    <name type="common">Rose of Sharon</name>
    <dbReference type="NCBI Taxonomy" id="106335"/>
    <lineage>
        <taxon>Eukaryota</taxon>
        <taxon>Viridiplantae</taxon>
        <taxon>Streptophyta</taxon>
        <taxon>Embryophyta</taxon>
        <taxon>Tracheophyta</taxon>
        <taxon>Spermatophyta</taxon>
        <taxon>Magnoliopsida</taxon>
        <taxon>eudicotyledons</taxon>
        <taxon>Gunneridae</taxon>
        <taxon>Pentapetalae</taxon>
        <taxon>rosids</taxon>
        <taxon>malvids</taxon>
        <taxon>Malvales</taxon>
        <taxon>Malvaceae</taxon>
        <taxon>Malvoideae</taxon>
        <taxon>Hibiscus</taxon>
    </lineage>
</organism>
<comment type="caution">
    <text evidence="4">The sequence shown here is derived from an EMBL/GenBank/DDBJ whole genome shotgun (WGS) entry which is preliminary data.</text>
</comment>
<dbReference type="InterPro" id="IPR008545">
    <property type="entry name" value="Web"/>
</dbReference>
<reference evidence="4" key="1">
    <citation type="submission" date="2019-09" db="EMBL/GenBank/DDBJ databases">
        <title>Draft genome information of white flower Hibiscus syriacus.</title>
        <authorList>
            <person name="Kim Y.-M."/>
        </authorList>
    </citation>
    <scope>NUCLEOTIDE SEQUENCE [LARGE SCALE GENOMIC DNA]</scope>
    <source>
        <strain evidence="4">YM2019G1</strain>
    </source>
</reference>
<dbReference type="Proteomes" id="UP000436088">
    <property type="component" value="Unassembled WGS sequence"/>
</dbReference>
<dbReference type="GO" id="GO:0005829">
    <property type="term" value="C:cytosol"/>
    <property type="evidence" value="ECO:0007669"/>
    <property type="project" value="TreeGrafter"/>
</dbReference>
<evidence type="ECO:0000256" key="3">
    <source>
        <dbReference type="SAM" id="MobiDB-lite"/>
    </source>
</evidence>
<comment type="similarity">
    <text evidence="1">Belongs to the WEB family.</text>
</comment>
<keyword evidence="2" id="KW-0175">Coiled coil</keyword>
<sequence>MLSMPQLRGPENHVTDDSSSNLSLGIDQTHITSCAFRSVKEAVSKFGSNRDWKAHKVQTLRDGSLWTKNLIKYTSCLNTRTVRGSKEAKIKVLKELENTKISDEEMAQGIANEASVAAKAQLEEYGSLMIERDISVKKLKKLFRHRKSREDAERRITVAVPETSIHSNGRRIKTGEEELQRINHQTTDGDSNDDPENQSEDLTLLCKQQLLQQRRNLKMKHDIEKAYAEVDSLKATVRKAYAEGIH</sequence>
<dbReference type="GO" id="GO:0009903">
    <property type="term" value="P:chloroplast avoidance movement"/>
    <property type="evidence" value="ECO:0007669"/>
    <property type="project" value="TreeGrafter"/>
</dbReference>
<dbReference type="PANTHER" id="PTHR32054:SF31">
    <property type="entry name" value="PROTEIN WEAK CHLOROPLAST MOVEMENT UNDER BLUE LIGHT 1"/>
    <property type="match status" value="1"/>
</dbReference>
<protein>
    <submittedName>
        <fullName evidence="4">Uncharacterized protein</fullName>
    </submittedName>
</protein>
<proteinExistence type="inferred from homology"/>
<evidence type="ECO:0000256" key="2">
    <source>
        <dbReference type="ARBA" id="ARBA00023054"/>
    </source>
</evidence>
<gene>
    <name evidence="4" type="ORF">F3Y22_tig00110210pilonHSYRG00087</name>
</gene>
<dbReference type="Pfam" id="PF05701">
    <property type="entry name" value="WEMBL"/>
    <property type="match status" value="1"/>
</dbReference>
<evidence type="ECO:0000313" key="4">
    <source>
        <dbReference type="EMBL" id="KAE8713415.1"/>
    </source>
</evidence>
<dbReference type="AlphaFoldDB" id="A0A6A3BCH4"/>
<feature type="region of interest" description="Disordered" evidence="3">
    <location>
        <begin position="1"/>
        <end position="22"/>
    </location>
</feature>
<dbReference type="PANTHER" id="PTHR32054">
    <property type="entry name" value="HEAVY CHAIN, PUTATIVE, EXPRESSED-RELATED-RELATED"/>
    <property type="match status" value="1"/>
</dbReference>
<accession>A0A6A3BCH4</accession>
<dbReference type="GO" id="GO:0009904">
    <property type="term" value="P:chloroplast accumulation movement"/>
    <property type="evidence" value="ECO:0007669"/>
    <property type="project" value="TreeGrafter"/>
</dbReference>
<dbReference type="EMBL" id="VEPZ02000878">
    <property type="protein sequence ID" value="KAE8713415.1"/>
    <property type="molecule type" value="Genomic_DNA"/>
</dbReference>
<name>A0A6A3BCH4_HIBSY</name>
<evidence type="ECO:0000313" key="5">
    <source>
        <dbReference type="Proteomes" id="UP000436088"/>
    </source>
</evidence>
<keyword evidence="5" id="KW-1185">Reference proteome</keyword>
<evidence type="ECO:0000256" key="1">
    <source>
        <dbReference type="ARBA" id="ARBA00005485"/>
    </source>
</evidence>